<evidence type="ECO:0000256" key="3">
    <source>
        <dbReference type="ARBA" id="ARBA00022729"/>
    </source>
</evidence>
<reference evidence="6 7" key="1">
    <citation type="journal article" date="2023" name="Hortic Res">
        <title>Pangenome of water caltrop reveals structural variations and asymmetric subgenome divergence after allopolyploidization.</title>
        <authorList>
            <person name="Zhang X."/>
            <person name="Chen Y."/>
            <person name="Wang L."/>
            <person name="Yuan Y."/>
            <person name="Fang M."/>
            <person name="Shi L."/>
            <person name="Lu R."/>
            <person name="Comes H.P."/>
            <person name="Ma Y."/>
            <person name="Chen Y."/>
            <person name="Huang G."/>
            <person name="Zhou Y."/>
            <person name="Zheng Z."/>
            <person name="Qiu Y."/>
        </authorList>
    </citation>
    <scope>NUCLEOTIDE SEQUENCE [LARGE SCALE GENOMIC DNA]</scope>
    <source>
        <tissue evidence="6">Roots</tissue>
    </source>
</reference>
<accession>A0AAN7GMN4</accession>
<evidence type="ECO:0008006" key="8">
    <source>
        <dbReference type="Google" id="ProtNLM"/>
    </source>
</evidence>
<keyword evidence="7" id="KW-1185">Reference proteome</keyword>
<protein>
    <recommendedName>
        <fullName evidence="8">Protein kinase domain-containing protein</fullName>
    </recommendedName>
</protein>
<dbReference type="InterPro" id="IPR011009">
    <property type="entry name" value="Kinase-like_dom_sf"/>
</dbReference>
<keyword evidence="5" id="KW-0472">Membrane</keyword>
<keyword evidence="3" id="KW-0732">Signal</keyword>
<gene>
    <name evidence="6" type="ORF">SAY87_011932</name>
</gene>
<evidence type="ECO:0000313" key="6">
    <source>
        <dbReference type="EMBL" id="KAK4745620.1"/>
    </source>
</evidence>
<evidence type="ECO:0000313" key="7">
    <source>
        <dbReference type="Proteomes" id="UP001345219"/>
    </source>
</evidence>
<evidence type="ECO:0000256" key="4">
    <source>
        <dbReference type="ARBA" id="ARBA00022989"/>
    </source>
</evidence>
<evidence type="ECO:0000256" key="1">
    <source>
        <dbReference type="ARBA" id="ARBA00004167"/>
    </source>
</evidence>
<dbReference type="Gene3D" id="3.30.200.20">
    <property type="entry name" value="Phosphorylase Kinase, domain 1"/>
    <property type="match status" value="1"/>
</dbReference>
<keyword evidence="4" id="KW-1133">Transmembrane helix</keyword>
<evidence type="ECO:0000256" key="5">
    <source>
        <dbReference type="ARBA" id="ARBA00023136"/>
    </source>
</evidence>
<dbReference type="GO" id="GO:0016020">
    <property type="term" value="C:membrane"/>
    <property type="evidence" value="ECO:0007669"/>
    <property type="project" value="UniProtKB-SubCell"/>
</dbReference>
<keyword evidence="2" id="KW-0812">Transmembrane</keyword>
<comment type="caution">
    <text evidence="6">The sequence shown here is derived from an EMBL/GenBank/DDBJ whole genome shotgun (WGS) entry which is preliminary data.</text>
</comment>
<proteinExistence type="predicted"/>
<dbReference type="PANTHER" id="PTHR47974">
    <property type="entry name" value="OS07G0415500 PROTEIN"/>
    <property type="match status" value="1"/>
</dbReference>
<evidence type="ECO:0000256" key="2">
    <source>
        <dbReference type="ARBA" id="ARBA00022692"/>
    </source>
</evidence>
<dbReference type="EMBL" id="JAXIOK010000021">
    <property type="protein sequence ID" value="KAK4745620.1"/>
    <property type="molecule type" value="Genomic_DNA"/>
</dbReference>
<name>A0AAN7GMN4_9MYRT</name>
<dbReference type="Proteomes" id="UP001345219">
    <property type="component" value="Chromosome 10"/>
</dbReference>
<dbReference type="SUPFAM" id="SSF56112">
    <property type="entry name" value="Protein kinase-like (PK-like)"/>
    <property type="match status" value="1"/>
</dbReference>
<sequence length="158" mass="18060">MYKGSLPNRQAVAIKDIGSVVENRKFRAEILRIRNINHRNHVKLEGYYCESSHREFMGHGNLKSANVVLDGYFEAKVSEYGLTGICVESTSHALSEAENDVEDLGMLVIELVSGYRDVKMLLETTYKQWKKGMVEDLEYKGSKEVDPKELERAKRIAF</sequence>
<dbReference type="AlphaFoldDB" id="A0AAN7GMN4"/>
<organism evidence="6 7">
    <name type="scientific">Trapa incisa</name>
    <dbReference type="NCBI Taxonomy" id="236973"/>
    <lineage>
        <taxon>Eukaryota</taxon>
        <taxon>Viridiplantae</taxon>
        <taxon>Streptophyta</taxon>
        <taxon>Embryophyta</taxon>
        <taxon>Tracheophyta</taxon>
        <taxon>Spermatophyta</taxon>
        <taxon>Magnoliopsida</taxon>
        <taxon>eudicotyledons</taxon>
        <taxon>Gunneridae</taxon>
        <taxon>Pentapetalae</taxon>
        <taxon>rosids</taxon>
        <taxon>malvids</taxon>
        <taxon>Myrtales</taxon>
        <taxon>Lythraceae</taxon>
        <taxon>Trapa</taxon>
    </lineage>
</organism>
<comment type="subcellular location">
    <subcellularLocation>
        <location evidence="1">Membrane</location>
        <topology evidence="1">Single-pass membrane protein</topology>
    </subcellularLocation>
</comment>
<dbReference type="PANTHER" id="PTHR47974:SF13">
    <property type="entry name" value="G-TYPE LECTIN S-RECEPTOR-LIKE SERINE_THREONINE-PROTEIN KINASE SD3-1"/>
    <property type="match status" value="1"/>
</dbReference>